<accession>A0ABM1T9X5</accession>
<keyword evidence="3" id="KW-1185">Reference proteome</keyword>
<dbReference type="CDD" id="cd11236">
    <property type="entry name" value="Sema_plexin_like"/>
    <property type="match status" value="1"/>
</dbReference>
<reference evidence="4 5" key="1">
    <citation type="submission" date="2025-05" db="UniProtKB">
        <authorList>
            <consortium name="RefSeq"/>
        </authorList>
    </citation>
    <scope>IDENTIFICATION</scope>
    <source>
        <tissue evidence="4 5">Muscle</tissue>
    </source>
</reference>
<sequence length="513" mass="56853">MRRGGSYAVWRMSRIRCYAWVCLCQSLALVWVTLLCPVRANHDLPIVVSYTTFNKSVNFTHVVVDQNSGRVYIGATNWLYQFDGSLKLETEVKTGPVEDSIQCSPTDCTLQKKVNTTNVNKVLVIDNRANKLIVCGSVHQGACRRHELGNIANAEELVPVPVAANDENSSTYAFIGPAQYFGYPSRVLYVATTNSHLGPYRDMVPAITSRSLEEGNGRLFGIIEKSFSTIARVDISFHLRDYYLVNYIYGFHSGGFIYFATVQRKSHLRALEEWGYITRLSRVCTSDAGYNTYTEVSLQCIGPDGTDFNVLQDAAVGPAGSDLAQAFRTGIGSDVLVGVFAVSKDHTSKPSRKSALCVYSLAVVEQRFTENIHLCYNSSVITRNMDYIAGSINQCPEPGKAGNILNFCNETIKLNGSIPIQQQAAVFYFNTTLTSVGFRRIGQHTVAFAGTSDGSLKMVLQNDIYSFFRLCHLFIQMSLLLLKVDIQVRSPMFGVIILEGRKHASGEGTRLMT</sequence>
<dbReference type="RefSeq" id="XP_022252681.1">
    <property type="nucleotide sequence ID" value="XM_022396973.1"/>
</dbReference>
<evidence type="ECO:0000313" key="3">
    <source>
        <dbReference type="Proteomes" id="UP000694941"/>
    </source>
</evidence>
<comment type="caution">
    <text evidence="1">Lacks conserved residue(s) required for the propagation of feature annotation.</text>
</comment>
<dbReference type="GeneID" id="106468630"/>
<organism evidence="3 4">
    <name type="scientific">Limulus polyphemus</name>
    <name type="common">Atlantic horseshoe crab</name>
    <dbReference type="NCBI Taxonomy" id="6850"/>
    <lineage>
        <taxon>Eukaryota</taxon>
        <taxon>Metazoa</taxon>
        <taxon>Ecdysozoa</taxon>
        <taxon>Arthropoda</taxon>
        <taxon>Chelicerata</taxon>
        <taxon>Merostomata</taxon>
        <taxon>Xiphosura</taxon>
        <taxon>Limulidae</taxon>
        <taxon>Limulus</taxon>
    </lineage>
</organism>
<protein>
    <submittedName>
        <fullName evidence="4 5">Plexin-B-like</fullName>
    </submittedName>
</protein>
<dbReference type="Proteomes" id="UP000694941">
    <property type="component" value="Unplaced"/>
</dbReference>
<dbReference type="InterPro" id="IPR036352">
    <property type="entry name" value="Semap_dom_sf"/>
</dbReference>
<dbReference type="InterPro" id="IPR001627">
    <property type="entry name" value="Semap_dom"/>
</dbReference>
<dbReference type="SMART" id="SM00630">
    <property type="entry name" value="Sema"/>
    <property type="match status" value="1"/>
</dbReference>
<dbReference type="InterPro" id="IPR031148">
    <property type="entry name" value="Plexin"/>
</dbReference>
<dbReference type="SUPFAM" id="SSF101912">
    <property type="entry name" value="Sema domain"/>
    <property type="match status" value="1"/>
</dbReference>
<name>A0ABM1T9X5_LIMPO</name>
<dbReference type="PROSITE" id="PS51004">
    <property type="entry name" value="SEMA"/>
    <property type="match status" value="1"/>
</dbReference>
<dbReference type="PANTHER" id="PTHR22625:SF44">
    <property type="entry name" value="PLEXIN-B"/>
    <property type="match status" value="1"/>
</dbReference>
<gene>
    <name evidence="4 5 6" type="primary">LOC106468630</name>
</gene>
<dbReference type="Gene3D" id="2.130.10.10">
    <property type="entry name" value="YVTN repeat-like/Quinoprotein amine dehydrogenase"/>
    <property type="match status" value="1"/>
</dbReference>
<proteinExistence type="predicted"/>
<evidence type="ECO:0000256" key="1">
    <source>
        <dbReference type="PROSITE-ProRule" id="PRU00352"/>
    </source>
</evidence>
<dbReference type="PANTHER" id="PTHR22625">
    <property type="entry name" value="PLEXIN"/>
    <property type="match status" value="1"/>
</dbReference>
<evidence type="ECO:0000313" key="6">
    <source>
        <dbReference type="RefSeq" id="XP_022252683.1"/>
    </source>
</evidence>
<evidence type="ECO:0000313" key="5">
    <source>
        <dbReference type="RefSeq" id="XP_022252682.1"/>
    </source>
</evidence>
<evidence type="ECO:0000259" key="2">
    <source>
        <dbReference type="PROSITE" id="PS51004"/>
    </source>
</evidence>
<dbReference type="Pfam" id="PF01403">
    <property type="entry name" value="Sema"/>
    <property type="match status" value="1"/>
</dbReference>
<dbReference type="RefSeq" id="XP_022252683.1">
    <property type="nucleotide sequence ID" value="XM_022396975.1"/>
</dbReference>
<evidence type="ECO:0000313" key="4">
    <source>
        <dbReference type="RefSeq" id="XP_022252681.1"/>
    </source>
</evidence>
<dbReference type="RefSeq" id="XP_022252682.1">
    <property type="nucleotide sequence ID" value="XM_022396974.1"/>
</dbReference>
<dbReference type="InterPro" id="IPR015943">
    <property type="entry name" value="WD40/YVTN_repeat-like_dom_sf"/>
</dbReference>
<feature type="domain" description="Sema" evidence="2">
    <location>
        <begin position="36"/>
        <end position="513"/>
    </location>
</feature>